<evidence type="ECO:0000313" key="2">
    <source>
        <dbReference type="Proteomes" id="UP001064048"/>
    </source>
</evidence>
<sequence>MPCAAGCITLAVVTDDRCKLFSSDRLRASHSEEKAPRVGLRTPGGGRSAPPHNCIYGLLTSEQTKHDVELNSHIIAPDPFASDDCLDDFSPFHLLLLNSPEKLNTMNPGAVEPSSGLNGRLRPRKSNIHSPQTTKSLRKSSGKTGHDKVKRTSTLPKTPPNKQDDLATKSDTTFLCPYCDRKFASKQSLSKHIRRIHGSSSKQDNFFACLFCSHAEAESSDIVRHMTELHHQQYFACLKCHARFPAPSELAEHKIRSCDLRLPYRSKLRQKVSSGTFKDSHKSAIDGKNKFGKESNIFSDAHGFNGVVISCELKPSQGSNGADIEDNITTNLILPPSKNLGSSTVVEKNAVIVLDDIQWNKRIPPNFSFHNTDADQILSRLGVVHRSPRTGEPSKKDWKSIDDSTQKFEKCFDTSFYSKVASNVQENISKFLDGSFNFNPDPDSTIKTRKSKNSVVINTAEGFPILLASDQYSRNEFDRYMPRAVAPKHKWKWDNLETEKSPINPDQIKRDSHTNNCIITLVSSLDIWTQLRMRRKFEEKFGCPPLEKKTEKQTMISNELKDILESRELPASSSPVVKVVNKARASVTGAEFPACLGLAPATPSLEAPPAVLSGEWVRPRCYVCCACGAQNRDSRAACAHGSAQHPNAQVQHYEIVGEQLLNADILKHLYVPPNQMSNRTRPLRGIRECTKCKKSVTLEDLHQHMLDCAGDTPAVRRKCRYRPFGVRRRRPRLPDNTIRKKIRKDIRTRQTRPKSLMRPRPIRTEVGDAETIRKMIADLPAKRHRVLVNPNNPSLRPRIKQRPKLLIKSLSSQDHNKRKKRNNKETAVTRSESPNNDDVSSKSDEDKPLKPKIKRIVRKAARPIETDKSKTKRLKRPKRKIIQVKELQKNDNVKDDLNPNSSSKGVMTDMSVENSPKKIDIQAAEFKAREHVGRGNSVNRDGQQPGCSGENENSQNRCAPVQNVPLKHSIARLTADSEKQDKSVQFHHLFLVQQECNNVNQHVNSGQQLLFENDPAVLTLDKPPLHSNSNAPLDACSSQKNKLNKPRKGLNACIAMLKNKLVEPATNANIPTGHVSVQCGDDEPLYIKTDTTLPTPVCSEPNIEVAKSEHRETVHSKKTALEPKRRRAANKEKKCLNAGADNIGKQSTSSYQEVTLKPKSRRRRTLVNEAKIAVVTSECDLITQREASGLASSKPDPSNNIPIVANVSPHKGINQQNDEPKINEPQANSICNAKAEDHVKTSENQQLDQHLGMLHSVSVQEKEVRVDLIMSPQTSTELNESLKPGQSNDYYDSCLNLQQQTDFRLECEYNRKILSENYPGTDLNQMSVNIRPAHASTNVKSILSIPLDLSGKASTNNSQDFSNQENAYLLRNSYDNYETLDLSNKNQVLFRSDMNLTISNEIVDLSIKTCQSKSSEDNATVKDIVTDLSLPNKNNDVPTDLTVKKSSNKISSNEPEIKEDVIDKRALPLSKLMINIGMPVQGKSQPEVAYKTLTVLSENDSQTYSRAPENQPAEKGLKSGSASLHQLNMNNVTPVKVIENTVQIIPADLRKETKSTDRVPEHISSDLPSMISQVQESPSKKLQELKANQEQSSQSVHLRASEKSLPIQKPVYDPTLKIPQYKIRATPKSYMPARTEIPTTTTISSLAIVPPPLTCAIVPNNTAASAIVSQDVFAMTSVGKPLMGIQESTFEYGSTQQSASNSNTGSIFSITNTGRPSQLGKFESTTPVYTLANACISVTKIETSNSSTLTNTLLSIPGSTIANTTPVYTLAGTTIGVPAKYSHVVPESPSSVKDVKDTVDLISVIENHDECRIESMCGQNSDLIMKQGMSNELINDANKPFNIDHDPETARKIALLPKELVDILGNMPVDHRNQLLNVLPQYVSTPTVPDLQSDLTNNSELPDEVKTSPTLDQHDASVSNIGDSMQEPETNKKSSLIIEEQNTHMRTLKSVTIIHSENMSSSTLLHPSTLEAQTPIILNDDVTTQESSTTQQLRNSKEEPQVEILNDKSDAVSEESYGTVSLSRLPLCHDYSTNKVIDLTEDESTPRTDIRNEPPVEVSAHKSVLVQQPKRNKTNNDQTASLRAVRIKAPSERQRSVDSQLVKQSTLTPVLPNRLNDEQDNEAKKSLHVNVSLNTDVSLAIQQAEVSSTQHSNKNVIPECKFPSAISPNVQESNVEEVNNCSLSLMSTPSKDEIVKNDDMQTIPLKSIAKSTLVTSSIVNNISKKASKAVAKTCNLLNSDLANTKYMTKNHISSESDDINKKESGSFIESRVQSALNISESYELDAPIRCSTPNAKPLLDSQNERVLTSINHSCSDTREEQEDSDDNISLAVICKQKQQNLQKDPIQNENLTHKKSSTVHKRVKKNKKKSGKDNQKSVSLREESFCNNNILLPIITHKNNEQNALPDVSDVSSKRTEDYVQSKSSTDQRSKKKVSKMRNSIVIINKVLNSDENISNITLKESGLYDNTRASEISTVVEASEIKRSDDNAVALKDEQQIIHTTRKRFRGHDNTDTTKISNKQPNDEDLYKVVPLQQKNKKKKRTTVEDPLEEEFDKAHVELKQITSKIIKDIERKGEEMAEIKPDMQEVVSEQTIKESSTSDESNKVKNAENNLRDFDNSGLIYIPISLYSKPQEPETKSSPLRRSRRGKSLSNSVDEEELLPIESSLESKTPLTKKQLIFSKLLLDEENNLKTPESISDSKISIDPSVPQNESRFVENIIIGKNKSVKRKKMPHCNRKYKKKKLENDNDRISCEEEITKLTLSQSTPTEINSQTDNIHSKSYEHCLDETDCEFSESKSVNLTIADTISLEKDDSLIIAIEKRKSSELTSTERLQSPQSKKAKPSKTVNIFDPKTPSNSLMHEDKYNAQLGSNLKETKRYKKKQEMCDHNVSADIVKSELDSVSKNKVSKESELRVKTCYNMPVAAGRRTTRSKSAVIPSAVYDPYDIDMDDMIEHAEPLRQRKISADQNCGTKQQICANENQNLTIKEKMNEESSHHNEERDRSMELYAKNYTTDSDDSSKSDVPLNKYVEGKEKKNCELVRSQPHHKNDALTDSSTEVNSTENQNSLNAKRDKRTHEVRNSGEGVTSDQTEEQLRSEQFMESFGFFSERKPRKSNLLATKKISETFHIIANECDDMYFGFKDRNPKRSVPNENRKSIDEDNTVKGTRQRSPLPKKSTKRGRKKKNSTVTTPRYCHICKKEFRRPDNYLRHQMTLLHVSKVSEVEMKVKTVTVHEEPNYLLAYKEHLDRIKAITDKITKRKKNSKSGPKVTPLSLEEILTDVNKIVREQQLSHRGLSCDEELFLDCCELLKESHKKPEPVADTPPGAKSNDGLQCSSESRNIGLDLLGKSDVDVKSDNKNDGDVDSITAKSILESEEVRNLENDLISGLKEAANASNLKSDIVYQHSVNDDDTDQHQEFSDHFSSPAATESHYDQLDNFEEPEENIGKTKKYPEFKEKMYPDIEEIDMFEDKFDKIKRKCRSQAAAAKQTQHIVEPNTSRKGRKKSDKKKGKKSSKKIHSNTVLTKGALKGFDGIKVSIPTSDINIAAIVSPLGTSHKKRKKGNSKKRRENKISESSIKYDSDQPANDSSASIKNVDVYEFMDNEDVELFEFRPSTLMERFKSISNKETPSTSKVVNPVVEEVENSSTSASDGDDFVYMSDDYVCSDDETENSLMSCDASNTKVVNDTKKHLTHTKRRDVVEKNAVMGKIFKNNAVRSERKMPKSKETQKPKANLDQLFDSLLEDEPSSSMLNDESLPLKDEVPFVRISGNLSPNQSEPLLSKYEQQYSFKKNEQSLAGKENYASLKKKTLSSDNEEETSSLTDYGPSTSKISMKSLIGVHQSIRHRKRHSSSPVSPNKYDMSLEKSQQSVSKKIEKTSLLQDNFLKYQTGHSNINDELRVNDSTSFENRSPLKKLDDDTGISCDYNESYDQVSTVDETGVARQRARRKCTVGKQNVLAETWSSESEPDGGPPRSHSAESLASGTTRKKKGKKKDGHQSSSRRGSRHISFRKQDVESRVSSSNRNTTTQASGASSSSGIMDNRSAGSTNAFAAKINEASTSAANAEGEPSEPAALSASGSASNACGAGPASAAGAEGSATFLVPAEPAEAAPSGKGRFHTVFYWSPEGHEQQQQQQQQQQQLQQQHGWIVGDSHKKLVTMLAHAKGRKRNNDDKRHLVE</sequence>
<name>A0ACC0K309_CHOFU</name>
<proteinExistence type="predicted"/>
<reference evidence="1 2" key="1">
    <citation type="journal article" date="2022" name="Genome Biol. Evol.">
        <title>The Spruce Budworm Genome: Reconstructing the Evolutionary History of Antifreeze Proteins.</title>
        <authorList>
            <person name="Beliveau C."/>
            <person name="Gagne P."/>
            <person name="Picq S."/>
            <person name="Vernygora O."/>
            <person name="Keeling C.I."/>
            <person name="Pinkney K."/>
            <person name="Doucet D."/>
            <person name="Wen F."/>
            <person name="Johnston J.S."/>
            <person name="Maaroufi H."/>
            <person name="Boyle B."/>
            <person name="Laroche J."/>
            <person name="Dewar K."/>
            <person name="Juretic N."/>
            <person name="Blackburn G."/>
            <person name="Nisole A."/>
            <person name="Brunet B."/>
            <person name="Brandao M."/>
            <person name="Lumley L."/>
            <person name="Duan J."/>
            <person name="Quan G."/>
            <person name="Lucarotti C.J."/>
            <person name="Roe A.D."/>
            <person name="Sperling F.A.H."/>
            <person name="Levesque R.C."/>
            <person name="Cusson M."/>
        </authorList>
    </citation>
    <scope>NUCLEOTIDE SEQUENCE [LARGE SCALE GENOMIC DNA]</scope>
    <source>
        <strain evidence="1">Glfc:IPQL:Cfum</strain>
    </source>
</reference>
<organism evidence="1 2">
    <name type="scientific">Choristoneura fumiferana</name>
    <name type="common">Spruce budworm moth</name>
    <name type="synonym">Archips fumiferana</name>
    <dbReference type="NCBI Taxonomy" id="7141"/>
    <lineage>
        <taxon>Eukaryota</taxon>
        <taxon>Metazoa</taxon>
        <taxon>Ecdysozoa</taxon>
        <taxon>Arthropoda</taxon>
        <taxon>Hexapoda</taxon>
        <taxon>Insecta</taxon>
        <taxon>Pterygota</taxon>
        <taxon>Neoptera</taxon>
        <taxon>Endopterygota</taxon>
        <taxon>Lepidoptera</taxon>
        <taxon>Glossata</taxon>
        <taxon>Ditrysia</taxon>
        <taxon>Tortricoidea</taxon>
        <taxon>Tortricidae</taxon>
        <taxon>Tortricinae</taxon>
        <taxon>Choristoneura</taxon>
    </lineage>
</organism>
<dbReference type="Proteomes" id="UP001064048">
    <property type="component" value="Chromosome Z"/>
</dbReference>
<comment type="caution">
    <text evidence="1">The sequence shown here is derived from an EMBL/GenBank/DDBJ whole genome shotgun (WGS) entry which is preliminary data.</text>
</comment>
<evidence type="ECO:0000313" key="1">
    <source>
        <dbReference type="EMBL" id="KAI8430636.1"/>
    </source>
</evidence>
<gene>
    <name evidence="1" type="ORF">MSG28_000839</name>
</gene>
<keyword evidence="2" id="KW-1185">Reference proteome</keyword>
<protein>
    <submittedName>
        <fullName evidence="1">Uncharacterized protein</fullName>
    </submittedName>
</protein>
<accession>A0ACC0K309</accession>
<dbReference type="EMBL" id="CM046131">
    <property type="protein sequence ID" value="KAI8430636.1"/>
    <property type="molecule type" value="Genomic_DNA"/>
</dbReference>